<dbReference type="EMBL" id="CP136051">
    <property type="protein sequence ID" value="WOK09179.1"/>
    <property type="molecule type" value="Genomic_DNA"/>
</dbReference>
<gene>
    <name evidence="3" type="ORF">RT717_11080</name>
</gene>
<evidence type="ECO:0000259" key="2">
    <source>
        <dbReference type="Pfam" id="PF01370"/>
    </source>
</evidence>
<dbReference type="SUPFAM" id="SSF51735">
    <property type="entry name" value="NAD(P)-binding Rossmann-fold domains"/>
    <property type="match status" value="1"/>
</dbReference>
<dbReference type="PANTHER" id="PTHR43000">
    <property type="entry name" value="DTDP-D-GLUCOSE 4,6-DEHYDRATASE-RELATED"/>
    <property type="match status" value="1"/>
</dbReference>
<dbReference type="Pfam" id="PF01370">
    <property type="entry name" value="Epimerase"/>
    <property type="match status" value="1"/>
</dbReference>
<organism evidence="3 4">
    <name type="scientific">Imperialibacter roseus</name>
    <dbReference type="NCBI Taxonomy" id="1324217"/>
    <lineage>
        <taxon>Bacteria</taxon>
        <taxon>Pseudomonadati</taxon>
        <taxon>Bacteroidota</taxon>
        <taxon>Cytophagia</taxon>
        <taxon>Cytophagales</taxon>
        <taxon>Flammeovirgaceae</taxon>
        <taxon>Imperialibacter</taxon>
    </lineage>
</organism>
<sequence>MKVLFIGGTGNISTATSRLAVARGIDLYLLNRGKSTLKVPGAKSIVGDINAPEQLESVLAGHRWDVVVNWIAFTKEEIERDIKLFAGKTKQYIFISSASAYQKPATHYLITESTPLFNPFWQYSRDKIACEDALMSAYRNDGFPVTIVRPSHTYDTVIPAALGGWTEYNIVDRLRKGKKIIVHGDGTSLWTLTHSDDFAIGFVGLLGHPKAIGHAFHITSDDVLSWNQVYEGLADAVGVAPNIVHIPSDFICQHWPDQTGNLLGDKAHSAVFDNTKIKTFVPEFKATIPFHQGIRRTLGWLEAGPSRQVINPETEKELDKIVEKYQQHGQ</sequence>
<reference evidence="3 4" key="1">
    <citation type="journal article" date="2023" name="Microbiol. Resour. Announc.">
        <title>Complete Genome Sequence of Imperialibacter roseus strain P4T.</title>
        <authorList>
            <person name="Tizabi D.R."/>
            <person name="Bachvaroff T."/>
            <person name="Hill R.T."/>
        </authorList>
    </citation>
    <scope>NUCLEOTIDE SEQUENCE [LARGE SCALE GENOMIC DNA]</scope>
    <source>
        <strain evidence="3 4">P4T</strain>
    </source>
</reference>
<dbReference type="InterPro" id="IPR036291">
    <property type="entry name" value="NAD(P)-bd_dom_sf"/>
</dbReference>
<dbReference type="CDD" id="cd05265">
    <property type="entry name" value="SDR_a1"/>
    <property type="match status" value="1"/>
</dbReference>
<comment type="similarity">
    <text evidence="1">Belongs to the NAD(P)-dependent epimerase/dehydratase family.</text>
</comment>
<proteinExistence type="inferred from homology"/>
<keyword evidence="4" id="KW-1185">Reference proteome</keyword>
<evidence type="ECO:0000313" key="3">
    <source>
        <dbReference type="EMBL" id="WOK09179.1"/>
    </source>
</evidence>
<accession>A0ABZ0IYG8</accession>
<dbReference type="Proteomes" id="UP001302349">
    <property type="component" value="Chromosome"/>
</dbReference>
<evidence type="ECO:0000313" key="4">
    <source>
        <dbReference type="Proteomes" id="UP001302349"/>
    </source>
</evidence>
<name>A0ABZ0IYG8_9BACT</name>
<dbReference type="RefSeq" id="WP_317491799.1">
    <property type="nucleotide sequence ID" value="NZ_CP136051.1"/>
</dbReference>
<dbReference type="Gene3D" id="3.40.50.720">
    <property type="entry name" value="NAD(P)-binding Rossmann-like Domain"/>
    <property type="match status" value="1"/>
</dbReference>
<evidence type="ECO:0000256" key="1">
    <source>
        <dbReference type="ARBA" id="ARBA00007637"/>
    </source>
</evidence>
<protein>
    <submittedName>
        <fullName evidence="3">SDR family oxidoreductase</fullName>
    </submittedName>
</protein>
<dbReference type="InterPro" id="IPR001509">
    <property type="entry name" value="Epimerase_deHydtase"/>
</dbReference>
<feature type="domain" description="NAD-dependent epimerase/dehydratase" evidence="2">
    <location>
        <begin position="4"/>
        <end position="215"/>
    </location>
</feature>